<dbReference type="OMA" id="AWKSKQA"/>
<organism evidence="3 4">
    <name type="scientific">Patiria miniata</name>
    <name type="common">Bat star</name>
    <name type="synonym">Asterina miniata</name>
    <dbReference type="NCBI Taxonomy" id="46514"/>
    <lineage>
        <taxon>Eukaryota</taxon>
        <taxon>Metazoa</taxon>
        <taxon>Echinodermata</taxon>
        <taxon>Eleutherozoa</taxon>
        <taxon>Asterozoa</taxon>
        <taxon>Asteroidea</taxon>
        <taxon>Valvatacea</taxon>
        <taxon>Valvatida</taxon>
        <taxon>Asterinidae</taxon>
        <taxon>Patiria</taxon>
    </lineage>
</organism>
<accession>A0A914BN31</accession>
<dbReference type="PANTHER" id="PTHR46016">
    <property type="entry name" value="ZINC FINGER, RING/FYVE/PHD-TYPE"/>
    <property type="match status" value="1"/>
</dbReference>
<dbReference type="OrthoDB" id="9991317at2759"/>
<dbReference type="Gene3D" id="3.30.40.10">
    <property type="entry name" value="Zinc/RING finger domain, C3HC4 (zinc finger)"/>
    <property type="match status" value="1"/>
</dbReference>
<dbReference type="SUPFAM" id="SSF57850">
    <property type="entry name" value="RING/U-box"/>
    <property type="match status" value="1"/>
</dbReference>
<keyword evidence="4" id="KW-1185">Reference proteome</keyword>
<dbReference type="GO" id="GO:0006511">
    <property type="term" value="P:ubiquitin-dependent protein catabolic process"/>
    <property type="evidence" value="ECO:0007669"/>
    <property type="project" value="TreeGrafter"/>
</dbReference>
<dbReference type="InterPro" id="IPR011990">
    <property type="entry name" value="TPR-like_helical_dom_sf"/>
</dbReference>
<dbReference type="SUPFAM" id="SSF48452">
    <property type="entry name" value="TPR-like"/>
    <property type="match status" value="1"/>
</dbReference>
<dbReference type="Pfam" id="PF12733">
    <property type="entry name" value="Cadherin-like"/>
    <property type="match status" value="2"/>
</dbReference>
<feature type="domain" description="Cadherin-like beta-sandwich-like" evidence="2">
    <location>
        <begin position="8"/>
        <end position="92"/>
    </location>
</feature>
<dbReference type="AlphaFoldDB" id="A0A914BN31"/>
<evidence type="ECO:0000313" key="3">
    <source>
        <dbReference type="EnsemblMetazoa" id="XP_038077355.1"/>
    </source>
</evidence>
<dbReference type="RefSeq" id="XP_038077355.1">
    <property type="nucleotide sequence ID" value="XM_038221427.1"/>
</dbReference>
<reference evidence="3" key="1">
    <citation type="submission" date="2022-11" db="UniProtKB">
        <authorList>
            <consortium name="EnsemblMetazoa"/>
        </authorList>
    </citation>
    <scope>IDENTIFICATION</scope>
</reference>
<dbReference type="EnsemblMetazoa" id="XM_038221427.1">
    <property type="protein sequence ID" value="XP_038077355.1"/>
    <property type="gene ID" value="LOC119745205"/>
</dbReference>
<evidence type="ECO:0000313" key="4">
    <source>
        <dbReference type="Proteomes" id="UP000887568"/>
    </source>
</evidence>
<sequence>MDDADLEKLSIKPGSLTPKFHVNTTEYSATLPCDVEKLTVNCLTSDSNASYQILGSGGERTLPLKEGEVTIIKIEVSAEDGTTKLYQIHAKRLAARDASLTDIKVSSGSLMPEFSCDVLQYVCVVPSSTSAIKVTPAIPDKKTGVKVCGSEPGSEVGLNIGETGIDIEVTSADATNKQVYTVSVIRNWFSQAVTFIDPKQAKKFECPITLAPLYRPVSVSGSDPKHIFSEPIIDELTKTSKQDPLDATPLDVEWKVPERALDKEISSAIVQCLYSYLGCESKIKFADLGSHAKECASKPKTDVEIPGDTATCGDCSRKVLQGETDWHQANMCTSKHTSREIKHSIKDHSWEKKLYQSGGSGSEIEAKKQIELYRKSLPKQGQAGRIEGGKSPLDYLHTAALNLALTVKQSPKQASLHFQLGLVLEEQYYAQDMYGYKPEEEDVGQGLASLSLDAKESSKEDDIQAICVQRGAGSNAPLARQLQAIDEEYKYLLDSGQSGKADYVQTLYIWKSKQALQDGRAAQAASDQETPLGQAYLKYLDALSLDQNNALYNVHVGRLLLLQGKPEEALTRLQLAVGIKPALTVARFYLGLALAQQKGGPGSRSKEAITYLHDGLVYLLESASVRAEAGLDSSVDITLHSEDLWRTTNIQLFRGCVTLATLLRKSPQDKKMSAQNVFHSAALLAAQNLCTLVSRGDTYQSMEWILLDCHSHLLEMLQQKEPGNTSWIAQRCQQLTAMIRCSTLPQSIEILQLQEKTCQKGVMAQPTSSQTLCQLGNSQLAMYDNDSSSDVGKKALIDARLSYRASIAQEGKPSVGGELPEQLKDQAWWQDKIKEEEAKKAATEKAKAPAAAAAATKTAAGKAPAARGRGAPARGAAAATRGTAAATKGAAAPARGAARGAARGGTAAKGPARGGAATRGGAAAKPGPQAKTPSKASPSSNANKVTTPAKVNGTAPAKSPQPQQEKPTDTGKQTAAVPSNAPLNRITYPARLGLARALVREAKDTSESQVLYNDVIVMAPQIHDAYIELADLLVKDEPLKAVDVYDRFPFPEESSFDDAYLHGEVVRLLMKREQFDDARLEKHMISWGRVMGIGCLEKYVEILDSKFKTKLLMSVYAGVNRKTVDDPDMQAFFKFKMWL</sequence>
<dbReference type="GeneID" id="119745205"/>
<protein>
    <recommendedName>
        <fullName evidence="2">Cadherin-like beta-sandwich-like domain-containing protein</fullName>
    </recommendedName>
</protein>
<dbReference type="Gene3D" id="1.25.40.10">
    <property type="entry name" value="Tetratricopeptide repeat domain"/>
    <property type="match status" value="1"/>
</dbReference>
<feature type="domain" description="Cadherin-like beta-sandwich-like" evidence="2">
    <location>
        <begin position="100"/>
        <end position="186"/>
    </location>
</feature>
<name>A0A914BN31_PATMI</name>
<feature type="compositionally biased region" description="Basic and acidic residues" evidence="1">
    <location>
        <begin position="838"/>
        <end position="847"/>
    </location>
</feature>
<evidence type="ECO:0000259" key="2">
    <source>
        <dbReference type="Pfam" id="PF12733"/>
    </source>
</evidence>
<dbReference type="GO" id="GO:0061630">
    <property type="term" value="F:ubiquitin protein ligase activity"/>
    <property type="evidence" value="ECO:0007669"/>
    <property type="project" value="TreeGrafter"/>
</dbReference>
<evidence type="ECO:0000256" key="1">
    <source>
        <dbReference type="SAM" id="MobiDB-lite"/>
    </source>
</evidence>
<feature type="compositionally biased region" description="Polar residues" evidence="1">
    <location>
        <begin position="960"/>
        <end position="977"/>
    </location>
</feature>
<dbReference type="InterPro" id="IPR013083">
    <property type="entry name" value="Znf_RING/FYVE/PHD"/>
</dbReference>
<proteinExistence type="predicted"/>
<feature type="compositionally biased region" description="Low complexity" evidence="1">
    <location>
        <begin position="848"/>
        <end position="931"/>
    </location>
</feature>
<dbReference type="InterPro" id="IPR025883">
    <property type="entry name" value="Cadherin-like_domain"/>
</dbReference>
<feature type="region of interest" description="Disordered" evidence="1">
    <location>
        <begin position="838"/>
        <end position="982"/>
    </location>
</feature>
<dbReference type="GO" id="GO:0000209">
    <property type="term" value="P:protein polyubiquitination"/>
    <property type="evidence" value="ECO:0007669"/>
    <property type="project" value="TreeGrafter"/>
</dbReference>
<dbReference type="InterPro" id="IPR051438">
    <property type="entry name" value="RNF_E3_ubiq-protein_ligase"/>
</dbReference>
<feature type="compositionally biased region" description="Polar residues" evidence="1">
    <location>
        <begin position="932"/>
        <end position="946"/>
    </location>
</feature>
<dbReference type="PANTHER" id="PTHR46016:SF1">
    <property type="entry name" value="RING-TYPE DOMAIN-CONTAINING PROTEIN"/>
    <property type="match status" value="1"/>
</dbReference>
<dbReference type="Proteomes" id="UP000887568">
    <property type="component" value="Unplaced"/>
</dbReference>